<dbReference type="STRING" id="1480615.AWJ14_02490"/>
<evidence type="ECO:0000313" key="3">
    <source>
        <dbReference type="EMBL" id="OCW57695.1"/>
    </source>
</evidence>
<name>A0A1C1YW36_9HYPH</name>
<keyword evidence="4" id="KW-1185">Reference proteome</keyword>
<feature type="region of interest" description="Disordered" evidence="1">
    <location>
        <begin position="58"/>
        <end position="77"/>
    </location>
</feature>
<dbReference type="RefSeq" id="WP_066177850.1">
    <property type="nucleotide sequence ID" value="NZ_LQZT01000012.1"/>
</dbReference>
<keyword evidence="2" id="KW-1133">Transmembrane helix</keyword>
<evidence type="ECO:0000256" key="1">
    <source>
        <dbReference type="SAM" id="MobiDB-lite"/>
    </source>
</evidence>
<reference evidence="3 4" key="1">
    <citation type="submission" date="2015-12" db="EMBL/GenBank/DDBJ databases">
        <authorList>
            <person name="Shamseldin A."/>
            <person name="Moawad H."/>
            <person name="Abd El-Rahim W.M."/>
            <person name="Sadowsky M.J."/>
        </authorList>
    </citation>
    <scope>NUCLEOTIDE SEQUENCE [LARGE SCALE GENOMIC DNA]</scope>
    <source>
        <strain evidence="3 4">JC234</strain>
    </source>
</reference>
<accession>A0A1C1YW36</accession>
<dbReference type="Proteomes" id="UP000094795">
    <property type="component" value="Unassembled WGS sequence"/>
</dbReference>
<feature type="region of interest" description="Disordered" evidence="1">
    <location>
        <begin position="123"/>
        <end position="161"/>
    </location>
</feature>
<organism evidence="3 4">
    <name type="scientific">Hoeflea olei</name>
    <dbReference type="NCBI Taxonomy" id="1480615"/>
    <lineage>
        <taxon>Bacteria</taxon>
        <taxon>Pseudomonadati</taxon>
        <taxon>Pseudomonadota</taxon>
        <taxon>Alphaproteobacteria</taxon>
        <taxon>Hyphomicrobiales</taxon>
        <taxon>Rhizobiaceae</taxon>
        <taxon>Hoeflea</taxon>
    </lineage>
</organism>
<dbReference type="EMBL" id="LQZT01000012">
    <property type="protein sequence ID" value="OCW57695.1"/>
    <property type="molecule type" value="Genomic_DNA"/>
</dbReference>
<dbReference type="OrthoDB" id="9807941at2"/>
<dbReference type="AlphaFoldDB" id="A0A1C1YW36"/>
<dbReference type="Gene3D" id="1.10.150.20">
    <property type="entry name" value="5' to 3' exonuclease, C-terminal subdomain"/>
    <property type="match status" value="1"/>
</dbReference>
<gene>
    <name evidence="3" type="ORF">AWJ14_02490</name>
</gene>
<feature type="region of interest" description="Disordered" evidence="1">
    <location>
        <begin position="271"/>
        <end position="292"/>
    </location>
</feature>
<feature type="compositionally biased region" description="Low complexity" evidence="1">
    <location>
        <begin position="192"/>
        <end position="201"/>
    </location>
</feature>
<evidence type="ECO:0000256" key="2">
    <source>
        <dbReference type="SAM" id="Phobius"/>
    </source>
</evidence>
<protein>
    <recommendedName>
        <fullName evidence="5">NADH:quinone oxidoreductase</fullName>
    </recommendedName>
</protein>
<feature type="region of interest" description="Disordered" evidence="1">
    <location>
        <begin position="176"/>
        <end position="201"/>
    </location>
</feature>
<keyword evidence="2" id="KW-0472">Membrane</keyword>
<evidence type="ECO:0000313" key="4">
    <source>
        <dbReference type="Proteomes" id="UP000094795"/>
    </source>
</evidence>
<proteinExistence type="predicted"/>
<sequence length="292" mass="29537">MFFLQTLFFVALAFVLGCLFGYWLKWGLTPHWRRSGAAAAISHSGAAHATTAGELTASRPHYEPASPAQRPSPVPRRPVAAAAIAPVAPQAGAVAPAVVPPAGAAAAAAPVVPPAPEAAAVAAKPKPVRTAAPKPAAKPAAAKPAKAATESPAPARMKRSGAAAIEGAEAVVDPAAAPAAAPKPAKPKPAKAKPGPAAVPDNLKQIKGVGPQIEAKLNAAGINSFAQIAAWSSKEQAQFAEQLSFAGRIEREDWVGQAKILARGGTTDFAGRVARGEVESSADPNPKGRRKP</sequence>
<comment type="caution">
    <text evidence="3">The sequence shown here is derived from an EMBL/GenBank/DDBJ whole genome shotgun (WGS) entry which is preliminary data.</text>
</comment>
<keyword evidence="2" id="KW-0812">Transmembrane</keyword>
<evidence type="ECO:0008006" key="5">
    <source>
        <dbReference type="Google" id="ProtNLM"/>
    </source>
</evidence>
<feature type="transmembrane region" description="Helical" evidence="2">
    <location>
        <begin position="6"/>
        <end position="24"/>
    </location>
</feature>